<proteinExistence type="inferred from homology"/>
<dbReference type="Proteomes" id="UP000315133">
    <property type="component" value="Unassembled WGS sequence"/>
</dbReference>
<comment type="caution">
    <text evidence="9">The sequence shown here is derived from an EMBL/GenBank/DDBJ whole genome shotgun (WGS) entry which is preliminary data.</text>
</comment>
<name>A0A543KM76_9MICO</name>
<sequence length="176" mass="17562">MSGALQLLTRALLLVAAVLLPSALPAVSGVPRADLVLVVVAAAALVRGPTTGLLVGLAGGWLLDLVPPGAEPLGAGGLAYAAAGAALGLVRRHVAASPLLPWLATVATAALLLGVRCLAAAAGFGRATPTDLWWSWVATAVVAALLLAPLVLLERRAAEPFRGGEPSRAGATRGWP</sequence>
<evidence type="ECO:0000256" key="8">
    <source>
        <dbReference type="SAM" id="Phobius"/>
    </source>
</evidence>
<keyword evidence="7 8" id="KW-0472">Membrane</keyword>
<accession>A0A543KM76</accession>
<feature type="transmembrane region" description="Helical" evidence="8">
    <location>
        <begin position="99"/>
        <end position="121"/>
    </location>
</feature>
<evidence type="ECO:0000256" key="1">
    <source>
        <dbReference type="ARBA" id="ARBA00004651"/>
    </source>
</evidence>
<feature type="transmembrane region" description="Helical" evidence="8">
    <location>
        <begin position="35"/>
        <end position="63"/>
    </location>
</feature>
<dbReference type="NCBIfam" id="TIGR03426">
    <property type="entry name" value="shape_MreD"/>
    <property type="match status" value="1"/>
</dbReference>
<feature type="transmembrane region" description="Helical" evidence="8">
    <location>
        <begin position="133"/>
        <end position="153"/>
    </location>
</feature>
<dbReference type="InterPro" id="IPR007227">
    <property type="entry name" value="Cell_shape_determining_MreD"/>
</dbReference>
<dbReference type="GO" id="GO:0005886">
    <property type="term" value="C:plasma membrane"/>
    <property type="evidence" value="ECO:0007669"/>
    <property type="project" value="UniProtKB-SubCell"/>
</dbReference>
<dbReference type="RefSeq" id="WP_141817833.1">
    <property type="nucleotide sequence ID" value="NZ_VFPU01000001.1"/>
</dbReference>
<evidence type="ECO:0000313" key="10">
    <source>
        <dbReference type="Proteomes" id="UP000315133"/>
    </source>
</evidence>
<evidence type="ECO:0000313" key="9">
    <source>
        <dbReference type="EMBL" id="TQM96177.1"/>
    </source>
</evidence>
<evidence type="ECO:0000256" key="5">
    <source>
        <dbReference type="ARBA" id="ARBA00022960"/>
    </source>
</evidence>
<evidence type="ECO:0000256" key="7">
    <source>
        <dbReference type="ARBA" id="ARBA00023136"/>
    </source>
</evidence>
<protein>
    <submittedName>
        <fullName evidence="9">Rod shape-determining protein MreD</fullName>
    </submittedName>
</protein>
<reference evidence="9 10" key="1">
    <citation type="submission" date="2019-06" db="EMBL/GenBank/DDBJ databases">
        <title>Sequencing the genomes of 1000 actinobacteria strains.</title>
        <authorList>
            <person name="Klenk H.-P."/>
        </authorList>
    </citation>
    <scope>NUCLEOTIDE SEQUENCE [LARGE SCALE GENOMIC DNA]</scope>
    <source>
        <strain evidence="9 10">DSM 12362</strain>
    </source>
</reference>
<evidence type="ECO:0000256" key="2">
    <source>
        <dbReference type="ARBA" id="ARBA00007776"/>
    </source>
</evidence>
<comment type="subcellular location">
    <subcellularLocation>
        <location evidence="1">Cell membrane</location>
        <topology evidence="1">Multi-pass membrane protein</topology>
    </subcellularLocation>
</comment>
<dbReference type="AlphaFoldDB" id="A0A543KM76"/>
<dbReference type="EMBL" id="VFPU01000001">
    <property type="protein sequence ID" value="TQM96177.1"/>
    <property type="molecule type" value="Genomic_DNA"/>
</dbReference>
<keyword evidence="10" id="KW-1185">Reference proteome</keyword>
<evidence type="ECO:0000256" key="6">
    <source>
        <dbReference type="ARBA" id="ARBA00022989"/>
    </source>
</evidence>
<organism evidence="9 10">
    <name type="scientific">Ornithinimicrobium humiphilum</name>
    <dbReference type="NCBI Taxonomy" id="125288"/>
    <lineage>
        <taxon>Bacteria</taxon>
        <taxon>Bacillati</taxon>
        <taxon>Actinomycetota</taxon>
        <taxon>Actinomycetes</taxon>
        <taxon>Micrococcales</taxon>
        <taxon>Ornithinimicrobiaceae</taxon>
        <taxon>Ornithinimicrobium</taxon>
    </lineage>
</organism>
<comment type="similarity">
    <text evidence="2">Belongs to the MreD family.</text>
</comment>
<dbReference type="GO" id="GO:0008360">
    <property type="term" value="P:regulation of cell shape"/>
    <property type="evidence" value="ECO:0007669"/>
    <property type="project" value="UniProtKB-KW"/>
</dbReference>
<keyword evidence="5" id="KW-0133">Cell shape</keyword>
<gene>
    <name evidence="9" type="ORF">FB476_1041</name>
</gene>
<keyword evidence="4 8" id="KW-0812">Transmembrane</keyword>
<keyword evidence="6 8" id="KW-1133">Transmembrane helix</keyword>
<evidence type="ECO:0000256" key="3">
    <source>
        <dbReference type="ARBA" id="ARBA00022475"/>
    </source>
</evidence>
<evidence type="ECO:0000256" key="4">
    <source>
        <dbReference type="ARBA" id="ARBA00022692"/>
    </source>
</evidence>
<keyword evidence="3" id="KW-1003">Cell membrane</keyword>